<protein>
    <submittedName>
        <fullName evidence="1">Uncharacterized protein</fullName>
    </submittedName>
</protein>
<keyword evidence="2" id="KW-1185">Reference proteome</keyword>
<reference evidence="2" key="1">
    <citation type="submission" date="2016-10" db="EMBL/GenBank/DDBJ databases">
        <authorList>
            <person name="Varghese N."/>
            <person name="Submissions S."/>
        </authorList>
    </citation>
    <scope>NUCLEOTIDE SEQUENCE [LARGE SCALE GENOMIC DNA]</scope>
    <source>
        <strain evidence="2">DSM 19183</strain>
    </source>
</reference>
<name>A0A1H7IGF1_9LACT</name>
<evidence type="ECO:0000313" key="2">
    <source>
        <dbReference type="Proteomes" id="UP000199081"/>
    </source>
</evidence>
<dbReference type="EMBL" id="FNZU01000004">
    <property type="protein sequence ID" value="SEK61576.1"/>
    <property type="molecule type" value="Genomic_DNA"/>
</dbReference>
<dbReference type="Proteomes" id="UP000199081">
    <property type="component" value="Unassembled WGS sequence"/>
</dbReference>
<dbReference type="STRING" id="426702.SAMN04488099_104126"/>
<evidence type="ECO:0000313" key="1">
    <source>
        <dbReference type="EMBL" id="SEK61576.1"/>
    </source>
</evidence>
<dbReference type="RefSeq" id="WP_091479735.1">
    <property type="nucleotide sequence ID" value="NZ_BJYC01000004.1"/>
</dbReference>
<organism evidence="1 2">
    <name type="scientific">Alkalibacterium pelagium</name>
    <dbReference type="NCBI Taxonomy" id="426702"/>
    <lineage>
        <taxon>Bacteria</taxon>
        <taxon>Bacillati</taxon>
        <taxon>Bacillota</taxon>
        <taxon>Bacilli</taxon>
        <taxon>Lactobacillales</taxon>
        <taxon>Carnobacteriaceae</taxon>
        <taxon>Alkalibacterium</taxon>
    </lineage>
</organism>
<sequence>MEEQNLAARDLLDATLIKKDYATVLLSVLGDDLEKIKQLSKEKKYGELAYSVDTLIGKRHDALINLIHENLNEIDELATEAQEVLGRE</sequence>
<proteinExistence type="predicted"/>
<dbReference type="AlphaFoldDB" id="A0A1H7IGF1"/>
<gene>
    <name evidence="1" type="ORF">SAMN04488099_104126</name>
</gene>
<accession>A0A1H7IGF1</accession>